<gene>
    <name evidence="1" type="ORF">SDC9_108502</name>
</gene>
<protein>
    <submittedName>
        <fullName evidence="1">Uncharacterized protein</fullName>
    </submittedName>
</protein>
<organism evidence="1">
    <name type="scientific">bioreactor metagenome</name>
    <dbReference type="NCBI Taxonomy" id="1076179"/>
    <lineage>
        <taxon>unclassified sequences</taxon>
        <taxon>metagenomes</taxon>
        <taxon>ecological metagenomes</taxon>
    </lineage>
</organism>
<dbReference type="AlphaFoldDB" id="A0A645B8A3"/>
<reference evidence="1" key="1">
    <citation type="submission" date="2019-08" db="EMBL/GenBank/DDBJ databases">
        <authorList>
            <person name="Kucharzyk K."/>
            <person name="Murdoch R.W."/>
            <person name="Higgins S."/>
            <person name="Loffler F."/>
        </authorList>
    </citation>
    <scope>NUCLEOTIDE SEQUENCE</scope>
</reference>
<sequence length="187" mass="20207">MNERFLSVTLLVMGLLVSVNRAKAQSGSDNVVINLKFRPVQTIVVTSAQKTTDISYTSTADYQNGIAVTHDSHLTVFSTGGFLISVEASDENFTRAGGTETIPVSDVVIRALNSTDNETDSEFSDVTLSTAPAPLITSNSGGRDLKYDIIYDNTQAGSANHYINKYVSPDKPESVYTSQVTYTIVTH</sequence>
<dbReference type="EMBL" id="VSSQ01018454">
    <property type="protein sequence ID" value="MPM61642.1"/>
    <property type="molecule type" value="Genomic_DNA"/>
</dbReference>
<proteinExistence type="predicted"/>
<accession>A0A645B8A3</accession>
<name>A0A645B8A3_9ZZZZ</name>
<evidence type="ECO:0000313" key="1">
    <source>
        <dbReference type="EMBL" id="MPM61642.1"/>
    </source>
</evidence>
<comment type="caution">
    <text evidence="1">The sequence shown here is derived from an EMBL/GenBank/DDBJ whole genome shotgun (WGS) entry which is preliminary data.</text>
</comment>